<dbReference type="EMBL" id="JAHYXK010000011">
    <property type="protein sequence ID" value="MBW7468131.1"/>
    <property type="molecule type" value="Genomic_DNA"/>
</dbReference>
<dbReference type="Proteomes" id="UP000813018">
    <property type="component" value="Unassembled WGS sequence"/>
</dbReference>
<evidence type="ECO:0000313" key="2">
    <source>
        <dbReference type="Proteomes" id="UP000813018"/>
    </source>
</evidence>
<dbReference type="InterPro" id="IPR013783">
    <property type="entry name" value="Ig-like_fold"/>
</dbReference>
<sequence>MKIYTDAPSNAEDPTVQISTGVANQFITVPRIGPEIPVGDPADQVNVAIYKWEYTYPAPGTYVVSWTGVNRNPNILNMAPPSDQVTFYISTTININPLRGFNSTPVLTVAPVDLAAVGRIYVHNPGAFDADGDSLAFKLRVPQQRGGATGTIGNVPGYVLPNLYAGGCARASGTGSSILTLDVLTGQLVWDVPCIKGEYNVAFVVEEWRVSANGAIKIGEVVRDMQIIVKETPNRPPKLAPKDTCVVAGTILNGIIRATDPDGDFIRLTATGGIIPPATFSQTVNTAGAATGAFRWSTTCSDVRERPYQVIFKAEDVRPPNETKLADLQPWNITVVGPPPQNLAATVSNRTATITWDSYICQNASTIRIYRREGPSGFVPDACQTGVPASTGYVLIAEVKASETSYTDNNNGAGLKAGAEYCYIIYAEFPGPARGKSIASNETCITVEQDIPYLTNVTVDQTDATNGRIIVKWTQPRDVSRLTQPLEYRLYRKEGMQTGAGFTEVKRTRNMADTTFTDQGLNTVEKAYRYRLEFYQAPTAGAQPTELRDSSEASSVFLTLTPSAGDQKEIKLDWTYSVPWQNEVRRHLIYRQINGTFTLIDSVTATATSGTYTDRGTFGGTELMRGVEYCYYVQTVGAYDIKDVPAPLRNNSQQVCAALPKIVCAPVLSIEQLDCAAFSQNPTQPPYQNLLSWVPQITGDCTDEIDFYTVYFKPTDDAEYVKLATTKETTFAHTGLQSFAGCYVVTATDLLGRESPVSNEVCNDNCITFILPNIITPNGDGLNDVFRPDKRAAFIKSMKFKVFNRWGVQVFEKTATTGDDVFINWRGVDNDGNRLNDGVYYYEAEVEFFTRNPADSRKKYKGWVEIVR</sequence>
<evidence type="ECO:0000313" key="1">
    <source>
        <dbReference type="EMBL" id="MBW7468131.1"/>
    </source>
</evidence>
<keyword evidence="2" id="KW-1185">Reference proteome</keyword>
<proteinExistence type="predicted"/>
<dbReference type="InterPro" id="IPR036116">
    <property type="entry name" value="FN3_sf"/>
</dbReference>
<dbReference type="Gene3D" id="2.60.40.10">
    <property type="entry name" value="Immunoglobulins"/>
    <property type="match status" value="4"/>
</dbReference>
<name>A0ABS7CWA1_9BACT</name>
<dbReference type="SUPFAM" id="SSF49265">
    <property type="entry name" value="Fibronectin type III"/>
    <property type="match status" value="1"/>
</dbReference>
<protein>
    <submittedName>
        <fullName evidence="1">Gliding motility-associated C-terminal domain-containing protein</fullName>
    </submittedName>
</protein>
<dbReference type="Pfam" id="PF13585">
    <property type="entry name" value="CHU_C"/>
    <property type="match status" value="1"/>
</dbReference>
<reference evidence="1 2" key="1">
    <citation type="journal article" date="2016" name="Int. J. Syst. Evol. Microbiol.">
        <title>Pontibacter aydingkolensis sp. nov., isolated from soil of a salt lake.</title>
        <authorList>
            <person name="Osman G."/>
            <person name="Zhang T."/>
            <person name="Lou K."/>
            <person name="Gao Y."/>
            <person name="Chang W."/>
            <person name="Lin Q."/>
            <person name="Yang H.M."/>
            <person name="Huo X.D."/>
            <person name="Wang N."/>
        </authorList>
    </citation>
    <scope>NUCLEOTIDE SEQUENCE [LARGE SCALE GENOMIC DNA]</scope>
    <source>
        <strain evidence="1 2">KACC 19255</strain>
    </source>
</reference>
<organism evidence="1 2">
    <name type="scientific">Pontibacter aydingkolensis</name>
    <dbReference type="NCBI Taxonomy" id="1911536"/>
    <lineage>
        <taxon>Bacteria</taxon>
        <taxon>Pseudomonadati</taxon>
        <taxon>Bacteroidota</taxon>
        <taxon>Cytophagia</taxon>
        <taxon>Cytophagales</taxon>
        <taxon>Hymenobacteraceae</taxon>
        <taxon>Pontibacter</taxon>
    </lineage>
</organism>
<accession>A0ABS7CWA1</accession>
<gene>
    <name evidence="1" type="ORF">K0O23_13735</name>
</gene>
<comment type="caution">
    <text evidence="1">The sequence shown here is derived from an EMBL/GenBank/DDBJ whole genome shotgun (WGS) entry which is preliminary data.</text>
</comment>